<organism evidence="1 2">
    <name type="scientific">Stylonychia lemnae</name>
    <name type="common">Ciliate</name>
    <dbReference type="NCBI Taxonomy" id="5949"/>
    <lineage>
        <taxon>Eukaryota</taxon>
        <taxon>Sar</taxon>
        <taxon>Alveolata</taxon>
        <taxon>Ciliophora</taxon>
        <taxon>Intramacronucleata</taxon>
        <taxon>Spirotrichea</taxon>
        <taxon>Stichotrichia</taxon>
        <taxon>Sporadotrichida</taxon>
        <taxon>Oxytrichidae</taxon>
        <taxon>Stylonychinae</taxon>
        <taxon>Stylonychia</taxon>
    </lineage>
</organism>
<keyword evidence="2" id="KW-1185">Reference proteome</keyword>
<reference evidence="1 2" key="1">
    <citation type="submission" date="2014-06" db="EMBL/GenBank/DDBJ databases">
        <authorList>
            <person name="Swart Estienne"/>
        </authorList>
    </citation>
    <scope>NUCLEOTIDE SEQUENCE [LARGE SCALE GENOMIC DNA]</scope>
    <source>
        <strain evidence="1 2">130c</strain>
    </source>
</reference>
<dbReference type="AlphaFoldDB" id="A0A078B6N9"/>
<dbReference type="InParanoid" id="A0A078B6N9"/>
<gene>
    <name evidence="1" type="primary">Contig5802.g6212</name>
    <name evidence="1" type="ORF">STYLEM_18079</name>
</gene>
<dbReference type="Proteomes" id="UP000039865">
    <property type="component" value="Unassembled WGS sequence"/>
</dbReference>
<name>A0A078B6N9_STYLE</name>
<evidence type="ECO:0000313" key="2">
    <source>
        <dbReference type="Proteomes" id="UP000039865"/>
    </source>
</evidence>
<sequence>MAKVLEGQSYRSNEGDQNDITFKSFFRSSLDRVQILGMINNRVKPYFDTFLLIFRFICCKSDFSKYQINLFDKGVKKLEKEIDINPKFFKKADMSISSAVERLLNGQQLKYNKRILCEIIGKEMTLQYNLYPRRNSVYQENNGGGRIIVTNNADLERSKSFIDKNALSVETMTKKTSSNRELISPPYYLQETTPRTQPIRKKTGALKRMSTHKFECTPVRQFDLNTNELSNIQEKFSDENDSRIKSQKKKSQIIVSNFSLLKTSNKKKKSNIIFNK</sequence>
<proteinExistence type="predicted"/>
<evidence type="ECO:0000313" key="1">
    <source>
        <dbReference type="EMBL" id="CDW88952.1"/>
    </source>
</evidence>
<dbReference type="EMBL" id="CCKQ01017076">
    <property type="protein sequence ID" value="CDW88952.1"/>
    <property type="molecule type" value="Genomic_DNA"/>
</dbReference>
<protein>
    <submittedName>
        <fullName evidence="1">Uncharacterized protein</fullName>
    </submittedName>
</protein>
<accession>A0A078B6N9</accession>